<proteinExistence type="predicted"/>
<evidence type="ECO:0000313" key="3">
    <source>
        <dbReference type="Proteomes" id="UP000298663"/>
    </source>
</evidence>
<gene>
    <name evidence="2" type="ORF">L596_004280</name>
</gene>
<reference evidence="2 3" key="1">
    <citation type="journal article" date="2015" name="Genome Biol.">
        <title>Comparative genomics of Steinernema reveals deeply conserved gene regulatory networks.</title>
        <authorList>
            <person name="Dillman A.R."/>
            <person name="Macchietto M."/>
            <person name="Porter C.F."/>
            <person name="Rogers A."/>
            <person name="Williams B."/>
            <person name="Antoshechkin I."/>
            <person name="Lee M.M."/>
            <person name="Goodwin Z."/>
            <person name="Lu X."/>
            <person name="Lewis E.E."/>
            <person name="Goodrich-Blair H."/>
            <person name="Stock S.P."/>
            <person name="Adams B.J."/>
            <person name="Sternberg P.W."/>
            <person name="Mortazavi A."/>
        </authorList>
    </citation>
    <scope>NUCLEOTIDE SEQUENCE [LARGE SCALE GENOMIC DNA]</scope>
    <source>
        <strain evidence="2 3">ALL</strain>
    </source>
</reference>
<dbReference type="EMBL" id="CM016762">
    <property type="protein sequence ID" value="TMS37327.1"/>
    <property type="molecule type" value="Genomic_DNA"/>
</dbReference>
<dbReference type="AlphaFoldDB" id="A0A4U8UYV4"/>
<feature type="region of interest" description="Disordered" evidence="1">
    <location>
        <begin position="164"/>
        <end position="203"/>
    </location>
</feature>
<dbReference type="EMBL" id="AZBU02000001">
    <property type="protein sequence ID" value="TMS37327.1"/>
    <property type="molecule type" value="Genomic_DNA"/>
</dbReference>
<reference evidence="2 3" key="2">
    <citation type="journal article" date="2019" name="G3 (Bethesda)">
        <title>Hybrid Assembly of the Genome of the Entomopathogenic Nematode Steinernema carpocapsae Identifies the X-Chromosome.</title>
        <authorList>
            <person name="Serra L."/>
            <person name="Macchietto M."/>
            <person name="Macias-Munoz A."/>
            <person name="McGill C.J."/>
            <person name="Rodriguez I.M."/>
            <person name="Rodriguez B."/>
            <person name="Murad R."/>
            <person name="Mortazavi A."/>
        </authorList>
    </citation>
    <scope>NUCLEOTIDE SEQUENCE [LARGE SCALE GENOMIC DNA]</scope>
    <source>
        <strain evidence="2 3">ALL</strain>
    </source>
</reference>
<comment type="caution">
    <text evidence="2">The sequence shown here is derived from an EMBL/GenBank/DDBJ whole genome shotgun (WGS) entry which is preliminary data.</text>
</comment>
<keyword evidence="3" id="KW-1185">Reference proteome</keyword>
<name>A0A4U8UYV4_STECR</name>
<dbReference type="Proteomes" id="UP000298663">
    <property type="component" value="Chromosome X"/>
</dbReference>
<accession>A0A4U8UYV4</accession>
<evidence type="ECO:0000256" key="1">
    <source>
        <dbReference type="SAM" id="MobiDB-lite"/>
    </source>
</evidence>
<evidence type="ECO:0000313" key="2">
    <source>
        <dbReference type="EMBL" id="TMS37327.1"/>
    </source>
</evidence>
<organism evidence="2 3">
    <name type="scientific">Steinernema carpocapsae</name>
    <name type="common">Entomopathogenic nematode</name>
    <dbReference type="NCBI Taxonomy" id="34508"/>
    <lineage>
        <taxon>Eukaryota</taxon>
        <taxon>Metazoa</taxon>
        <taxon>Ecdysozoa</taxon>
        <taxon>Nematoda</taxon>
        <taxon>Chromadorea</taxon>
        <taxon>Rhabditida</taxon>
        <taxon>Tylenchina</taxon>
        <taxon>Panagrolaimomorpha</taxon>
        <taxon>Strongyloidoidea</taxon>
        <taxon>Steinernematidae</taxon>
        <taxon>Steinernema</taxon>
    </lineage>
</organism>
<sequence length="203" mass="22965">MGTQPATRDKLPQYLTDFGNLGHIRRGMSFRSRRAQTRPETRQHGVEISGLNEHSKLQKYRSGGSIAFAPKPAVRLAHDNTRAERPTDSHFSDLLFCKLTGPRALWRDNIFFNSALFGASPLTDSYVATASALHASFERISRLKATLALRILPKASLKPQNFHRFSSPAARHGPRKSKATAKCTKRKWRRYRNPRSLNQATRV</sequence>
<feature type="compositionally biased region" description="Basic residues" evidence="1">
    <location>
        <begin position="172"/>
        <end position="193"/>
    </location>
</feature>
<protein>
    <submittedName>
        <fullName evidence="2">Uncharacterized protein</fullName>
    </submittedName>
</protein>